<dbReference type="EMBL" id="SNSC02000018">
    <property type="protein sequence ID" value="TID16622.1"/>
    <property type="molecule type" value="Genomic_DNA"/>
</dbReference>
<evidence type="ECO:0000256" key="6">
    <source>
        <dbReference type="SAM" id="MobiDB-lite"/>
    </source>
</evidence>
<dbReference type="Proteomes" id="UP000298493">
    <property type="component" value="Unassembled WGS sequence"/>
</dbReference>
<feature type="region of interest" description="Disordered" evidence="6">
    <location>
        <begin position="505"/>
        <end position="555"/>
    </location>
</feature>
<proteinExistence type="predicted"/>
<protein>
    <submittedName>
        <fullName evidence="7">Sds3-like protein</fullName>
    </submittedName>
</protein>
<sequence>MARDRSASPGELVPRHIGASPPPLPQSKRDKRRTMLTDKLNDMIASFGTNLRPHYEAQANAINIDINLIHHADPYRNKPLEDDPDEIAKLISSTTGGKVPSEAVAEQDFYAGAGKMYTEFVHEVNNAMEERDVNLTLLHNKHQTSMNEIEQRYQFHVRLAHEENRLLANSIRERLQSQLTRRKERLLREKDMLDIGDSNALLLHPNQFGITNPASPGGTGKRYTRGTGRRGADHDDPASIVQEKSRKRQRLFEEVEDLSPAPGPSRNVDIGNGSPFRNAKAKTAWHQQEAPAYSIDRLFTEKELAMTMNNAGMAAQHFLLKQHAQSQGHTNGNGTNGNHTEVDESGASGVPPTGEVDMEDDGMLDAPSMERMASQTHHATRGTTRALAGLAAVASGEIPSSLGNIIPTFIPAIIGSKANSAPVQVVGLTASEIEHDLNIMLRDTNGEDEFNDKLLERAIAPQSTAEYQYQPPSLNVDNLDHGGSSLMPTLANSFPGVSMSRQSSQAGFSEAPVMSRTNSARGGLPMARTASQQGSAVGQIPGSTENVGKARRRLV</sequence>
<accession>A0A4Z1NTM4</accession>
<feature type="region of interest" description="Disordered" evidence="6">
    <location>
        <begin position="207"/>
        <end position="270"/>
    </location>
</feature>
<keyword evidence="5" id="KW-0539">Nucleus</keyword>
<feature type="compositionally biased region" description="Polar residues" evidence="6">
    <location>
        <begin position="529"/>
        <end position="546"/>
    </location>
</feature>
<reference evidence="7 8" key="1">
    <citation type="submission" date="2019-04" db="EMBL/GenBank/DDBJ databases">
        <title>High contiguity whole genome sequence and gene annotation resource for two Venturia nashicola isolates.</title>
        <authorList>
            <person name="Prokchorchik M."/>
            <person name="Won K."/>
            <person name="Lee Y."/>
            <person name="Choi E.D."/>
            <person name="Segonzac C."/>
            <person name="Sohn K.H."/>
        </authorList>
    </citation>
    <scope>NUCLEOTIDE SEQUENCE [LARGE SCALE GENOMIC DNA]</scope>
    <source>
        <strain evidence="7 8">PRI2</strain>
    </source>
</reference>
<feature type="region of interest" description="Disordered" evidence="6">
    <location>
        <begin position="1"/>
        <end position="30"/>
    </location>
</feature>
<comment type="subcellular location">
    <subcellularLocation>
        <location evidence="1">Nucleus</location>
    </subcellularLocation>
</comment>
<evidence type="ECO:0000256" key="3">
    <source>
        <dbReference type="ARBA" id="ARBA00023015"/>
    </source>
</evidence>
<evidence type="ECO:0000256" key="2">
    <source>
        <dbReference type="ARBA" id="ARBA00022491"/>
    </source>
</evidence>
<evidence type="ECO:0000256" key="1">
    <source>
        <dbReference type="ARBA" id="ARBA00004123"/>
    </source>
</evidence>
<dbReference type="PANTHER" id="PTHR21964">
    <property type="entry name" value="BREAST CANCER METASTASIS-SUPPRESSOR 1"/>
    <property type="match status" value="1"/>
</dbReference>
<gene>
    <name evidence="7" type="ORF">E6O75_ATG11740</name>
</gene>
<evidence type="ECO:0000313" key="8">
    <source>
        <dbReference type="Proteomes" id="UP000298493"/>
    </source>
</evidence>
<dbReference type="InterPro" id="IPR013907">
    <property type="entry name" value="Sds3"/>
</dbReference>
<keyword evidence="2" id="KW-0678">Repressor</keyword>
<dbReference type="SMART" id="SM01401">
    <property type="entry name" value="Sds3"/>
    <property type="match status" value="1"/>
</dbReference>
<keyword evidence="8" id="KW-1185">Reference proteome</keyword>
<feature type="compositionally biased region" description="Low complexity" evidence="6">
    <location>
        <begin position="328"/>
        <end position="339"/>
    </location>
</feature>
<dbReference type="GO" id="GO:0005654">
    <property type="term" value="C:nucleoplasm"/>
    <property type="evidence" value="ECO:0007669"/>
    <property type="project" value="UniProtKB-ARBA"/>
</dbReference>
<dbReference type="GO" id="GO:0010468">
    <property type="term" value="P:regulation of gene expression"/>
    <property type="evidence" value="ECO:0007669"/>
    <property type="project" value="UniProtKB-ARBA"/>
</dbReference>
<comment type="caution">
    <text evidence="7">The sequence shown here is derived from an EMBL/GenBank/DDBJ whole genome shotgun (WGS) entry which is preliminary data.</text>
</comment>
<feature type="region of interest" description="Disordered" evidence="6">
    <location>
        <begin position="323"/>
        <end position="362"/>
    </location>
</feature>
<evidence type="ECO:0000313" key="7">
    <source>
        <dbReference type="EMBL" id="TID16622.1"/>
    </source>
</evidence>
<organism evidence="7 8">
    <name type="scientific">Venturia nashicola</name>
    <dbReference type="NCBI Taxonomy" id="86259"/>
    <lineage>
        <taxon>Eukaryota</taxon>
        <taxon>Fungi</taxon>
        <taxon>Dikarya</taxon>
        <taxon>Ascomycota</taxon>
        <taxon>Pezizomycotina</taxon>
        <taxon>Dothideomycetes</taxon>
        <taxon>Pleosporomycetidae</taxon>
        <taxon>Venturiales</taxon>
        <taxon>Venturiaceae</taxon>
        <taxon>Venturia</taxon>
    </lineage>
</organism>
<dbReference type="AlphaFoldDB" id="A0A4Z1NTM4"/>
<dbReference type="STRING" id="86259.A0A4Z1NTM4"/>
<evidence type="ECO:0000256" key="4">
    <source>
        <dbReference type="ARBA" id="ARBA00023163"/>
    </source>
</evidence>
<keyword evidence="3" id="KW-0805">Transcription regulation</keyword>
<evidence type="ECO:0000256" key="5">
    <source>
        <dbReference type="ARBA" id="ARBA00023242"/>
    </source>
</evidence>
<keyword evidence="4" id="KW-0804">Transcription</keyword>
<dbReference type="Pfam" id="PF08598">
    <property type="entry name" value="Sds3"/>
    <property type="match status" value="1"/>
</dbReference>
<name>A0A4Z1NTM4_9PEZI</name>